<keyword evidence="3" id="KW-1185">Reference proteome</keyword>
<dbReference type="RefSeq" id="WP_052604953.1">
    <property type="nucleotide sequence ID" value="NZ_JXYS01000027.1"/>
</dbReference>
<dbReference type="InterPro" id="IPR004013">
    <property type="entry name" value="PHP_dom"/>
</dbReference>
<dbReference type="CDD" id="cd07438">
    <property type="entry name" value="PHP_HisPPase_AMP"/>
    <property type="match status" value="1"/>
</dbReference>
<dbReference type="InterPro" id="IPR003141">
    <property type="entry name" value="Pol/His_phosphatase_N"/>
</dbReference>
<keyword evidence="2" id="KW-0548">Nucleotidyltransferase</keyword>
<evidence type="ECO:0000313" key="2">
    <source>
        <dbReference type="EMBL" id="KJF17904.1"/>
    </source>
</evidence>
<organism evidence="2 3">
    <name type="scientific">Acidithrix ferrooxidans</name>
    <dbReference type="NCBI Taxonomy" id="1280514"/>
    <lineage>
        <taxon>Bacteria</taxon>
        <taxon>Bacillati</taxon>
        <taxon>Actinomycetota</taxon>
        <taxon>Acidimicrobiia</taxon>
        <taxon>Acidimicrobiales</taxon>
        <taxon>Acidimicrobiaceae</taxon>
        <taxon>Acidithrix</taxon>
    </lineage>
</organism>
<evidence type="ECO:0000259" key="1">
    <source>
        <dbReference type="SMART" id="SM00481"/>
    </source>
</evidence>
<dbReference type="PANTHER" id="PTHR42924">
    <property type="entry name" value="EXONUCLEASE"/>
    <property type="match status" value="1"/>
</dbReference>
<feature type="domain" description="Polymerase/histidinol phosphatase N-terminal" evidence="1">
    <location>
        <begin position="2"/>
        <end position="67"/>
    </location>
</feature>
<dbReference type="InterPro" id="IPR016195">
    <property type="entry name" value="Pol/histidinol_Pase-like"/>
</dbReference>
<dbReference type="AlphaFoldDB" id="A0A0D8HJ71"/>
<dbReference type="SMART" id="SM00481">
    <property type="entry name" value="POLIIIAc"/>
    <property type="match status" value="1"/>
</dbReference>
<dbReference type="PANTHER" id="PTHR42924:SF3">
    <property type="entry name" value="POLYMERASE_HISTIDINOL PHOSPHATASE N-TERMINAL DOMAIN-CONTAINING PROTEIN"/>
    <property type="match status" value="1"/>
</dbReference>
<dbReference type="PATRIC" id="fig|1280514.3.peg.1553"/>
<dbReference type="EMBL" id="JXYS01000027">
    <property type="protein sequence ID" value="KJF17904.1"/>
    <property type="molecule type" value="Genomic_DNA"/>
</dbReference>
<reference evidence="2 3" key="1">
    <citation type="submission" date="2015-01" db="EMBL/GenBank/DDBJ databases">
        <title>Draft genome of the acidophilic iron oxidizer Acidithrix ferrooxidans strain Py-F3.</title>
        <authorList>
            <person name="Poehlein A."/>
            <person name="Eisen S."/>
            <person name="Schloemann M."/>
            <person name="Johnson B.D."/>
            <person name="Daniel R."/>
            <person name="Muehling M."/>
        </authorList>
    </citation>
    <scope>NUCLEOTIDE SEQUENCE [LARGE SCALE GENOMIC DNA]</scope>
    <source>
        <strain evidence="2 3">Py-F3</strain>
    </source>
</reference>
<evidence type="ECO:0000313" key="3">
    <source>
        <dbReference type="Proteomes" id="UP000032360"/>
    </source>
</evidence>
<dbReference type="OrthoDB" id="9804333at2"/>
<comment type="caution">
    <text evidence="2">The sequence shown here is derived from an EMBL/GenBank/DDBJ whole genome shotgun (WGS) entry which is preliminary data.</text>
</comment>
<dbReference type="STRING" id="1280514.AXFE_11860"/>
<dbReference type="Gene3D" id="3.20.20.140">
    <property type="entry name" value="Metal-dependent hydrolases"/>
    <property type="match status" value="1"/>
</dbReference>
<sequence>MIDLHTHSRVSDGSASPTEVVELAAAAGLRAIALTDHDRFDGLTQAKARAIELGIEFISGVEVSCHYNEGTMHMLVYFVDAHSSPIAETLIEMQMAREDRNLKILELMNKDGINITFEELSAEGGGVGIGKPHFAALLVKKGVVSTLQEAFDHYLAKGNKYYVEKITLSPKDMIALSLRSGGMPVLAHPFTVEEDRDRLADIIQGWVSDGLAGIEAHYGRYNQEQREFLVGLAEKLDIVATGGSDFHGTYKPDLSVGVGKGDLRVPYRALEQLRLRSENHLSKVY</sequence>
<dbReference type="SUPFAM" id="SSF89550">
    <property type="entry name" value="PHP domain-like"/>
    <property type="match status" value="1"/>
</dbReference>
<gene>
    <name evidence="2" type="primary">dnaE21</name>
    <name evidence="2" type="ORF">AXFE_11860</name>
</gene>
<dbReference type="Proteomes" id="UP000032360">
    <property type="component" value="Unassembled WGS sequence"/>
</dbReference>
<keyword evidence="2" id="KW-0808">Transferase</keyword>
<dbReference type="Gene3D" id="1.10.150.650">
    <property type="match status" value="1"/>
</dbReference>
<dbReference type="GO" id="GO:0003887">
    <property type="term" value="F:DNA-directed DNA polymerase activity"/>
    <property type="evidence" value="ECO:0007669"/>
    <property type="project" value="UniProtKB-EC"/>
</dbReference>
<name>A0A0D8HJ71_9ACTN</name>
<dbReference type="Pfam" id="PF02811">
    <property type="entry name" value="PHP"/>
    <property type="match status" value="1"/>
</dbReference>
<dbReference type="GO" id="GO:0004534">
    <property type="term" value="F:5'-3' RNA exonuclease activity"/>
    <property type="evidence" value="ECO:0007669"/>
    <property type="project" value="TreeGrafter"/>
</dbReference>
<dbReference type="GO" id="GO:0035312">
    <property type="term" value="F:5'-3' DNA exonuclease activity"/>
    <property type="evidence" value="ECO:0007669"/>
    <property type="project" value="TreeGrafter"/>
</dbReference>
<dbReference type="InterPro" id="IPR052018">
    <property type="entry name" value="PHP_domain"/>
</dbReference>
<protein>
    <submittedName>
        <fullName evidence="2">Error-prone DNA polymerase</fullName>
        <ecNumber evidence="2">2.7.7.7</ecNumber>
    </submittedName>
</protein>
<dbReference type="EC" id="2.7.7.7" evidence="2"/>
<proteinExistence type="predicted"/>
<accession>A0A0D8HJ71</accession>